<feature type="compositionally biased region" description="Basic and acidic residues" evidence="1">
    <location>
        <begin position="15"/>
        <end position="38"/>
    </location>
</feature>
<organism evidence="2">
    <name type="scientific">Solanum chilense</name>
    <name type="common">Tomato</name>
    <name type="synonym">Lycopersicon chilense</name>
    <dbReference type="NCBI Taxonomy" id="4083"/>
    <lineage>
        <taxon>Eukaryota</taxon>
        <taxon>Viridiplantae</taxon>
        <taxon>Streptophyta</taxon>
        <taxon>Embryophyta</taxon>
        <taxon>Tracheophyta</taxon>
        <taxon>Spermatophyta</taxon>
        <taxon>Magnoliopsida</taxon>
        <taxon>eudicotyledons</taxon>
        <taxon>Gunneridae</taxon>
        <taxon>Pentapetalae</taxon>
        <taxon>asterids</taxon>
        <taxon>lamiids</taxon>
        <taxon>Solanales</taxon>
        <taxon>Solanaceae</taxon>
        <taxon>Solanoideae</taxon>
        <taxon>Solaneae</taxon>
        <taxon>Solanum</taxon>
        <taxon>Solanum subgen. Lycopersicon</taxon>
    </lineage>
</organism>
<dbReference type="AlphaFoldDB" id="A0A6N2C3V0"/>
<dbReference type="EMBL" id="RXGB01000763">
    <property type="protein sequence ID" value="TMX01845.1"/>
    <property type="molecule type" value="Genomic_DNA"/>
</dbReference>
<feature type="region of interest" description="Disordered" evidence="1">
    <location>
        <begin position="207"/>
        <end position="249"/>
    </location>
</feature>
<accession>A0A6N2C3V0</accession>
<sequence length="249" mass="28480">DKVFIAYISNMLEAEKKKKEDSKRNEKSYGEDQGDSSKKILQNGRKQKIIYAEFESLGEDNPLDNNSATLIDNNIDNTCLYPLLQACEELESEKFKECSESNIRWDQEDSFEEEIPDQQEQENIDGESNINKIACEDGNPDNYDHIINNNIINYGSRLLAKDKNGGNYHITQGLPRSTKFRSIGNLYECTSRLSPIEDEYNWNHLTEKHPNKNHLANEDSSVKTNEMNVGCKRKGRNNNGESDVDTSSL</sequence>
<feature type="non-terminal residue" evidence="2">
    <location>
        <position position="1"/>
    </location>
</feature>
<protein>
    <submittedName>
        <fullName evidence="2">Uncharacterized protein</fullName>
    </submittedName>
</protein>
<feature type="compositionally biased region" description="Polar residues" evidence="1">
    <location>
        <begin position="237"/>
        <end position="249"/>
    </location>
</feature>
<gene>
    <name evidence="2" type="ORF">EJD97_023429</name>
</gene>
<name>A0A6N2C3V0_SOLCI</name>
<comment type="caution">
    <text evidence="2">The sequence shown here is derived from an EMBL/GenBank/DDBJ whole genome shotgun (WGS) entry which is preliminary data.</text>
</comment>
<evidence type="ECO:0000256" key="1">
    <source>
        <dbReference type="SAM" id="MobiDB-lite"/>
    </source>
</evidence>
<reference evidence="2" key="1">
    <citation type="submission" date="2019-05" db="EMBL/GenBank/DDBJ databases">
        <title>The de novo reference genome and transcriptome assemblies of the wild tomato species Solanum chilense.</title>
        <authorList>
            <person name="Stam R."/>
            <person name="Nosenko T."/>
            <person name="Hoerger A.C."/>
            <person name="Stephan W."/>
            <person name="Seidel M.A."/>
            <person name="Kuhn J.M.M."/>
            <person name="Haberer G."/>
            <person name="Tellier A."/>
        </authorList>
    </citation>
    <scope>NUCLEOTIDE SEQUENCE</scope>
    <source>
        <tissue evidence="2">Mature leaves</tissue>
    </source>
</reference>
<proteinExistence type="predicted"/>
<feature type="compositionally biased region" description="Basic and acidic residues" evidence="1">
    <location>
        <begin position="207"/>
        <end position="221"/>
    </location>
</feature>
<evidence type="ECO:0000313" key="2">
    <source>
        <dbReference type="EMBL" id="TMX01845.1"/>
    </source>
</evidence>
<feature type="region of interest" description="Disordered" evidence="1">
    <location>
        <begin position="15"/>
        <end position="40"/>
    </location>
</feature>